<evidence type="ECO:0000256" key="1">
    <source>
        <dbReference type="SAM" id="SignalP"/>
    </source>
</evidence>
<accession>A0A8J7QJU0</accession>
<keyword evidence="1" id="KW-0732">Signal</keyword>
<dbReference type="AlphaFoldDB" id="A0A8J7QJU0"/>
<sequence>MPRLALFLFLSVPMLFTFAQDAISLDLQPYDRYQATPTATLAGTLSPADSVLFLNGNAVTPDPSGAFSVVVPLIEGENTLLFRATHAALPARTFKHALVFDQTPPRLLVDQPGLPFYTNQT</sequence>
<reference evidence="2" key="1">
    <citation type="submission" date="2021-03" db="EMBL/GenBank/DDBJ databases">
        <authorList>
            <person name="Wang G."/>
        </authorList>
    </citation>
    <scope>NUCLEOTIDE SEQUENCE</scope>
    <source>
        <strain evidence="2">KCTC 12899</strain>
    </source>
</reference>
<feature type="chain" id="PRO_5035238622" evidence="1">
    <location>
        <begin position="20"/>
        <end position="121"/>
    </location>
</feature>
<evidence type="ECO:0000313" key="2">
    <source>
        <dbReference type="EMBL" id="MBO1321365.1"/>
    </source>
</evidence>
<dbReference type="Gene3D" id="2.60.40.10">
    <property type="entry name" value="Immunoglobulins"/>
    <property type="match status" value="1"/>
</dbReference>
<organism evidence="2 3">
    <name type="scientific">Acanthopleuribacter pedis</name>
    <dbReference type="NCBI Taxonomy" id="442870"/>
    <lineage>
        <taxon>Bacteria</taxon>
        <taxon>Pseudomonadati</taxon>
        <taxon>Acidobacteriota</taxon>
        <taxon>Holophagae</taxon>
        <taxon>Acanthopleuribacterales</taxon>
        <taxon>Acanthopleuribacteraceae</taxon>
        <taxon>Acanthopleuribacter</taxon>
    </lineage>
</organism>
<protein>
    <submittedName>
        <fullName evidence="2">Uncharacterized protein</fullName>
    </submittedName>
</protein>
<dbReference type="Proteomes" id="UP000664417">
    <property type="component" value="Unassembled WGS sequence"/>
</dbReference>
<gene>
    <name evidence="2" type="ORF">J3U88_22985</name>
</gene>
<keyword evidence="3" id="KW-1185">Reference proteome</keyword>
<comment type="caution">
    <text evidence="2">The sequence shown here is derived from an EMBL/GenBank/DDBJ whole genome shotgun (WGS) entry which is preliminary data.</text>
</comment>
<name>A0A8J7QJU0_9BACT</name>
<feature type="non-terminal residue" evidence="2">
    <location>
        <position position="121"/>
    </location>
</feature>
<dbReference type="EMBL" id="JAFREP010000023">
    <property type="protein sequence ID" value="MBO1321365.1"/>
    <property type="molecule type" value="Genomic_DNA"/>
</dbReference>
<feature type="signal peptide" evidence="1">
    <location>
        <begin position="1"/>
        <end position="19"/>
    </location>
</feature>
<dbReference type="InterPro" id="IPR013783">
    <property type="entry name" value="Ig-like_fold"/>
</dbReference>
<dbReference type="RefSeq" id="WP_207861339.1">
    <property type="nucleotide sequence ID" value="NZ_JAFREP010000023.1"/>
</dbReference>
<evidence type="ECO:0000313" key="3">
    <source>
        <dbReference type="Proteomes" id="UP000664417"/>
    </source>
</evidence>
<proteinExistence type="predicted"/>